<dbReference type="GO" id="GO:0008061">
    <property type="term" value="F:chitin binding"/>
    <property type="evidence" value="ECO:0007669"/>
    <property type="project" value="InterPro"/>
</dbReference>
<evidence type="ECO:0000313" key="4">
    <source>
        <dbReference type="RefSeq" id="XP_018023174.1"/>
    </source>
</evidence>
<dbReference type="Pfam" id="PF01607">
    <property type="entry name" value="CBM_14"/>
    <property type="match status" value="1"/>
</dbReference>
<dbReference type="GO" id="GO:0005576">
    <property type="term" value="C:extracellular region"/>
    <property type="evidence" value="ECO:0007669"/>
    <property type="project" value="InterPro"/>
</dbReference>
<evidence type="ECO:0000256" key="1">
    <source>
        <dbReference type="SAM" id="SignalP"/>
    </source>
</evidence>
<dbReference type="Gene3D" id="2.170.140.10">
    <property type="entry name" value="Chitin binding domain"/>
    <property type="match status" value="1"/>
</dbReference>
<name>A0A8B7PAI9_HYAAZ</name>
<feature type="domain" description="Chitin-binding type-2" evidence="2">
    <location>
        <begin position="40"/>
        <end position="108"/>
    </location>
</feature>
<dbReference type="InterPro" id="IPR036508">
    <property type="entry name" value="Chitin-bd_dom_sf"/>
</dbReference>
<accession>A0A8B7PAI9</accession>
<dbReference type="GeneID" id="108679113"/>
<dbReference type="SUPFAM" id="SSF57625">
    <property type="entry name" value="Invertebrate chitin-binding proteins"/>
    <property type="match status" value="1"/>
</dbReference>
<dbReference type="OrthoDB" id="6407151at2759"/>
<dbReference type="OMA" id="TLTCNDE"/>
<keyword evidence="1" id="KW-0732">Signal</keyword>
<dbReference type="PANTHER" id="PTHR22933:SF43">
    <property type="entry name" value="LP10131P"/>
    <property type="match status" value="1"/>
</dbReference>
<dbReference type="InterPro" id="IPR002557">
    <property type="entry name" value="Chitin-bd_dom"/>
</dbReference>
<feature type="signal peptide" evidence="1">
    <location>
        <begin position="1"/>
        <end position="18"/>
    </location>
</feature>
<proteinExistence type="predicted"/>
<evidence type="ECO:0000259" key="2">
    <source>
        <dbReference type="PROSITE" id="PS50940"/>
    </source>
</evidence>
<dbReference type="KEGG" id="hazt:108679113"/>
<dbReference type="PROSITE" id="PS50940">
    <property type="entry name" value="CHIT_BIND_II"/>
    <property type="match status" value="1"/>
</dbReference>
<dbReference type="InterPro" id="IPR052976">
    <property type="entry name" value="Scoloptoxin-like"/>
</dbReference>
<dbReference type="Proteomes" id="UP000694843">
    <property type="component" value="Unplaced"/>
</dbReference>
<gene>
    <name evidence="4" type="primary">LOC108679113</name>
</gene>
<dbReference type="PANTHER" id="PTHR22933">
    <property type="entry name" value="FI18007P1-RELATED"/>
    <property type="match status" value="1"/>
</dbReference>
<protein>
    <submittedName>
        <fullName evidence="4">U-scoloptoxin(01)-Cw1a-like</fullName>
    </submittedName>
</protein>
<reference evidence="4" key="1">
    <citation type="submission" date="2025-08" db="UniProtKB">
        <authorList>
            <consortium name="RefSeq"/>
        </authorList>
    </citation>
    <scope>IDENTIFICATION</scope>
    <source>
        <tissue evidence="4">Whole organism</tissue>
    </source>
</reference>
<feature type="chain" id="PRO_5034698476" evidence="1">
    <location>
        <begin position="19"/>
        <end position="126"/>
    </location>
</feature>
<sequence>MSRTVFALLALLVATAGARMAYQLPDGADSILKARTFTQNFDCADRRYGYYADTDNDCQIFHVCLPIEDDAGQIVETAHFSFICGNQTIFDQSTLTCNDEENALPCDEAKNFYDVINAEFGVLPEQ</sequence>
<dbReference type="RefSeq" id="XP_018023174.1">
    <property type="nucleotide sequence ID" value="XM_018167685.2"/>
</dbReference>
<keyword evidence="3" id="KW-1185">Reference proteome</keyword>
<dbReference type="AlphaFoldDB" id="A0A8B7PAI9"/>
<evidence type="ECO:0000313" key="3">
    <source>
        <dbReference type="Proteomes" id="UP000694843"/>
    </source>
</evidence>
<organism evidence="3 4">
    <name type="scientific">Hyalella azteca</name>
    <name type="common">Amphipod</name>
    <dbReference type="NCBI Taxonomy" id="294128"/>
    <lineage>
        <taxon>Eukaryota</taxon>
        <taxon>Metazoa</taxon>
        <taxon>Ecdysozoa</taxon>
        <taxon>Arthropoda</taxon>
        <taxon>Crustacea</taxon>
        <taxon>Multicrustacea</taxon>
        <taxon>Malacostraca</taxon>
        <taxon>Eumalacostraca</taxon>
        <taxon>Peracarida</taxon>
        <taxon>Amphipoda</taxon>
        <taxon>Senticaudata</taxon>
        <taxon>Talitrida</taxon>
        <taxon>Talitroidea</taxon>
        <taxon>Hyalellidae</taxon>
        <taxon>Hyalella</taxon>
    </lineage>
</organism>